<dbReference type="InterPro" id="IPR027417">
    <property type="entry name" value="P-loop_NTPase"/>
</dbReference>
<keyword evidence="4" id="KW-0548">Nucleotidyltransferase</keyword>
<dbReference type="Pfam" id="PF09115">
    <property type="entry name" value="DNApol3-delta_C"/>
    <property type="match status" value="1"/>
</dbReference>
<protein>
    <recommendedName>
        <fullName evidence="2">DNA polymerase III subunit delta'</fullName>
        <ecNumber evidence="1">2.7.7.7</ecNumber>
    </recommendedName>
</protein>
<dbReference type="NCBIfam" id="NF004047">
    <property type="entry name" value="PRK05564.1"/>
    <property type="match status" value="1"/>
</dbReference>
<dbReference type="InterPro" id="IPR050238">
    <property type="entry name" value="DNA_Rep/Repair_Clamp_Loader"/>
</dbReference>
<organism evidence="9 10">
    <name type="scientific">Clostridium aciditolerans</name>
    <dbReference type="NCBI Taxonomy" id="339861"/>
    <lineage>
        <taxon>Bacteria</taxon>
        <taxon>Bacillati</taxon>
        <taxon>Bacillota</taxon>
        <taxon>Clostridia</taxon>
        <taxon>Eubacteriales</taxon>
        <taxon>Clostridiaceae</taxon>
        <taxon>Clostridium</taxon>
    </lineage>
</organism>
<dbReference type="InterPro" id="IPR015199">
    <property type="entry name" value="DNA_pol_III_delta_C"/>
</dbReference>
<evidence type="ECO:0000259" key="8">
    <source>
        <dbReference type="Pfam" id="PF09115"/>
    </source>
</evidence>
<proteinExistence type="predicted"/>
<gene>
    <name evidence="9" type="ORF">I6U51_10670</name>
</gene>
<keyword evidence="5" id="KW-0235">DNA replication</keyword>
<evidence type="ECO:0000256" key="4">
    <source>
        <dbReference type="ARBA" id="ARBA00022695"/>
    </source>
</evidence>
<dbReference type="Gene3D" id="1.20.272.10">
    <property type="match status" value="1"/>
</dbReference>
<dbReference type="EC" id="2.7.7.7" evidence="1"/>
<evidence type="ECO:0000256" key="5">
    <source>
        <dbReference type="ARBA" id="ARBA00022705"/>
    </source>
</evidence>
<evidence type="ECO:0000256" key="7">
    <source>
        <dbReference type="ARBA" id="ARBA00049244"/>
    </source>
</evidence>
<dbReference type="InterPro" id="IPR008921">
    <property type="entry name" value="DNA_pol3_clamp-load_cplx_C"/>
</dbReference>
<reference evidence="9" key="1">
    <citation type="submission" date="2020-12" db="EMBL/GenBank/DDBJ databases">
        <title>Clostridium thailandense sp. nov., a novel acetogenic bacterium isolated from peat land soil in Thailand.</title>
        <authorList>
            <person name="Chaikitkaew S."/>
            <person name="Birkeland N.K."/>
        </authorList>
    </citation>
    <scope>NUCLEOTIDE SEQUENCE</scope>
    <source>
        <strain evidence="9">DSM 17425</strain>
    </source>
</reference>
<dbReference type="Pfam" id="PF13177">
    <property type="entry name" value="DNA_pol3_delta2"/>
    <property type="match status" value="1"/>
</dbReference>
<dbReference type="RefSeq" id="WP_211142633.1">
    <property type="nucleotide sequence ID" value="NZ_JAEEGB010000011.1"/>
</dbReference>
<dbReference type="AlphaFoldDB" id="A0A934HZ42"/>
<evidence type="ECO:0000313" key="9">
    <source>
        <dbReference type="EMBL" id="MBI6873167.1"/>
    </source>
</evidence>
<evidence type="ECO:0000256" key="1">
    <source>
        <dbReference type="ARBA" id="ARBA00012417"/>
    </source>
</evidence>
<dbReference type="GO" id="GO:0006261">
    <property type="term" value="P:DNA-templated DNA replication"/>
    <property type="evidence" value="ECO:0007669"/>
    <property type="project" value="TreeGrafter"/>
</dbReference>
<name>A0A934HZ42_9CLOT</name>
<dbReference type="GO" id="GO:0003887">
    <property type="term" value="F:DNA-directed DNA polymerase activity"/>
    <property type="evidence" value="ECO:0007669"/>
    <property type="project" value="UniProtKB-KW"/>
</dbReference>
<accession>A0A934HZ42</accession>
<evidence type="ECO:0000313" key="10">
    <source>
        <dbReference type="Proteomes" id="UP000622687"/>
    </source>
</evidence>
<comment type="catalytic activity">
    <reaction evidence="7">
        <text>DNA(n) + a 2'-deoxyribonucleoside 5'-triphosphate = DNA(n+1) + diphosphate</text>
        <dbReference type="Rhea" id="RHEA:22508"/>
        <dbReference type="Rhea" id="RHEA-COMP:17339"/>
        <dbReference type="Rhea" id="RHEA-COMP:17340"/>
        <dbReference type="ChEBI" id="CHEBI:33019"/>
        <dbReference type="ChEBI" id="CHEBI:61560"/>
        <dbReference type="ChEBI" id="CHEBI:173112"/>
        <dbReference type="EC" id="2.7.7.7"/>
    </reaction>
</comment>
<sequence>MSINAIIGHDSVKIQAASSIEKGRFSHAHIIVGEEGIGKSIIAKEIAIKLLDKEKNKQYVDIVEFKLQKDKKSIGIDEIKNIIEETNKKPYEGNKKVILLYSADKMTEAAQNAFLKTIEEPPKGIFIILLCEKLEKILDTIKSRCQIYKLNRLNEEEMLLFLKNRFPDTSEDEIKIVNAFSDGIPGRAERFMEDASLKEIRNNTVNILKGICKNKLEDSLIYEDFLLKYKGEWQEVLTWFLSYIRDILVYKETGNNELIINIDKIDEIKDMAEMFSFNKLNGIINIIKDTRKKLERNVNPVLVFDSMLVKMQEV</sequence>
<keyword evidence="10" id="KW-1185">Reference proteome</keyword>
<dbReference type="GO" id="GO:0009360">
    <property type="term" value="C:DNA polymerase III complex"/>
    <property type="evidence" value="ECO:0007669"/>
    <property type="project" value="InterPro"/>
</dbReference>
<dbReference type="EMBL" id="JAEEGB010000011">
    <property type="protein sequence ID" value="MBI6873167.1"/>
    <property type="molecule type" value="Genomic_DNA"/>
</dbReference>
<comment type="caution">
    <text evidence="9">The sequence shown here is derived from an EMBL/GenBank/DDBJ whole genome shotgun (WGS) entry which is preliminary data.</text>
</comment>
<dbReference type="SUPFAM" id="SSF52540">
    <property type="entry name" value="P-loop containing nucleoside triphosphate hydrolases"/>
    <property type="match status" value="1"/>
</dbReference>
<keyword evidence="6" id="KW-0239">DNA-directed DNA polymerase</keyword>
<dbReference type="Gene3D" id="3.40.50.300">
    <property type="entry name" value="P-loop containing nucleotide triphosphate hydrolases"/>
    <property type="match status" value="1"/>
</dbReference>
<evidence type="ECO:0000256" key="2">
    <source>
        <dbReference type="ARBA" id="ARBA00014363"/>
    </source>
</evidence>
<dbReference type="PANTHER" id="PTHR11669:SF8">
    <property type="entry name" value="DNA POLYMERASE III SUBUNIT DELTA"/>
    <property type="match status" value="1"/>
</dbReference>
<keyword evidence="3" id="KW-0808">Transferase</keyword>
<dbReference type="PANTHER" id="PTHR11669">
    <property type="entry name" value="REPLICATION FACTOR C / DNA POLYMERASE III GAMMA-TAU SUBUNIT"/>
    <property type="match status" value="1"/>
</dbReference>
<evidence type="ECO:0000256" key="3">
    <source>
        <dbReference type="ARBA" id="ARBA00022679"/>
    </source>
</evidence>
<dbReference type="Proteomes" id="UP000622687">
    <property type="component" value="Unassembled WGS sequence"/>
</dbReference>
<evidence type="ECO:0000256" key="6">
    <source>
        <dbReference type="ARBA" id="ARBA00022932"/>
    </source>
</evidence>
<feature type="domain" description="DNA polymerase III delta subunit C-terminal" evidence="8">
    <location>
        <begin position="234"/>
        <end position="311"/>
    </location>
</feature>
<dbReference type="SUPFAM" id="SSF48019">
    <property type="entry name" value="post-AAA+ oligomerization domain-like"/>
    <property type="match status" value="1"/>
</dbReference>
<dbReference type="GO" id="GO:0003677">
    <property type="term" value="F:DNA binding"/>
    <property type="evidence" value="ECO:0007669"/>
    <property type="project" value="InterPro"/>
</dbReference>